<keyword evidence="2 11" id="KW-0963">Cytoplasm</keyword>
<evidence type="ECO:0000256" key="8">
    <source>
        <dbReference type="ARBA" id="ARBA00022984"/>
    </source>
</evidence>
<keyword evidence="17" id="KW-1185">Reference proteome</keyword>
<dbReference type="NCBIfam" id="TIGR01085">
    <property type="entry name" value="murE"/>
    <property type="match status" value="1"/>
</dbReference>
<evidence type="ECO:0000256" key="2">
    <source>
        <dbReference type="ARBA" id="ARBA00022490"/>
    </source>
</evidence>
<dbReference type="NCBIfam" id="NF001124">
    <property type="entry name" value="PRK00139.1-2"/>
    <property type="match status" value="1"/>
</dbReference>
<feature type="binding site" evidence="11">
    <location>
        <position position="186"/>
    </location>
    <ligand>
        <name>UDP-N-acetyl-alpha-D-muramoyl-L-alanyl-D-glutamate</name>
        <dbReference type="ChEBI" id="CHEBI:83900"/>
    </ligand>
</feature>
<dbReference type="NCBIfam" id="NF001126">
    <property type="entry name" value="PRK00139.1-4"/>
    <property type="match status" value="1"/>
</dbReference>
<dbReference type="Gene3D" id="3.90.190.20">
    <property type="entry name" value="Mur ligase, C-terminal domain"/>
    <property type="match status" value="1"/>
</dbReference>
<evidence type="ECO:0000259" key="14">
    <source>
        <dbReference type="Pfam" id="PF02875"/>
    </source>
</evidence>
<comment type="cofactor">
    <cofactor evidence="11">
        <name>Mg(2+)</name>
        <dbReference type="ChEBI" id="CHEBI:18420"/>
    </cofactor>
</comment>
<dbReference type="HAMAP" id="MF_00208">
    <property type="entry name" value="MurE"/>
    <property type="match status" value="1"/>
</dbReference>
<keyword evidence="9 11" id="KW-0131">Cell cycle</keyword>
<evidence type="ECO:0000313" key="16">
    <source>
        <dbReference type="EMBL" id="MFD2532901.1"/>
    </source>
</evidence>
<evidence type="ECO:0000256" key="12">
    <source>
        <dbReference type="RuleBase" id="RU004135"/>
    </source>
</evidence>
<dbReference type="SUPFAM" id="SSF53623">
    <property type="entry name" value="MurD-like peptide ligases, catalytic domain"/>
    <property type="match status" value="1"/>
</dbReference>
<dbReference type="Pfam" id="PF08245">
    <property type="entry name" value="Mur_ligase_M"/>
    <property type="match status" value="1"/>
</dbReference>
<dbReference type="SUPFAM" id="SSF53244">
    <property type="entry name" value="MurD-like peptide ligases, peptide-binding domain"/>
    <property type="match status" value="1"/>
</dbReference>
<dbReference type="InterPro" id="IPR035911">
    <property type="entry name" value="MurE/MurF_N"/>
</dbReference>
<keyword evidence="10 11" id="KW-0961">Cell wall biogenesis/degradation</keyword>
<evidence type="ECO:0000256" key="10">
    <source>
        <dbReference type="ARBA" id="ARBA00023316"/>
    </source>
</evidence>
<keyword evidence="8 11" id="KW-0573">Peptidoglycan synthesis</keyword>
<keyword evidence="6 11" id="KW-0067">ATP-binding</keyword>
<comment type="caution">
    <text evidence="16">The sequence shown here is derived from an EMBL/GenBank/DDBJ whole genome shotgun (WGS) entry which is preliminary data.</text>
</comment>
<dbReference type="Pfam" id="PF01225">
    <property type="entry name" value="Mur_ligase"/>
    <property type="match status" value="1"/>
</dbReference>
<feature type="domain" description="Mur ligase central" evidence="15">
    <location>
        <begin position="109"/>
        <end position="295"/>
    </location>
</feature>
<keyword evidence="3 11" id="KW-0436">Ligase</keyword>
<feature type="modified residue" description="N6-carboxylysine" evidence="11">
    <location>
        <position position="220"/>
    </location>
</feature>
<feature type="domain" description="Mur ligase C-terminal" evidence="14">
    <location>
        <begin position="324"/>
        <end position="454"/>
    </location>
</feature>
<dbReference type="RefSeq" id="WP_390302181.1">
    <property type="nucleotide sequence ID" value="NZ_JBHULI010000024.1"/>
</dbReference>
<evidence type="ECO:0000256" key="3">
    <source>
        <dbReference type="ARBA" id="ARBA00022598"/>
    </source>
</evidence>
<feature type="short sequence motif" description="Meso-diaminopimelate recognition motif" evidence="11">
    <location>
        <begin position="401"/>
        <end position="404"/>
    </location>
</feature>
<keyword evidence="7 11" id="KW-0133">Cell shape</keyword>
<dbReference type="PROSITE" id="PS01011">
    <property type="entry name" value="FOLYLPOLYGLU_SYNT_1"/>
    <property type="match status" value="1"/>
</dbReference>
<dbReference type="InterPro" id="IPR005761">
    <property type="entry name" value="UDP-N-AcMur-Glu-dNH2Pim_ligase"/>
</dbReference>
<dbReference type="EMBL" id="JBHULI010000024">
    <property type="protein sequence ID" value="MFD2532901.1"/>
    <property type="molecule type" value="Genomic_DNA"/>
</dbReference>
<dbReference type="InterPro" id="IPR000713">
    <property type="entry name" value="Mur_ligase_N"/>
</dbReference>
<comment type="caution">
    <text evidence="11">Lacks conserved residue(s) required for the propagation of feature annotation.</text>
</comment>
<feature type="binding site" evidence="11">
    <location>
        <position position="377"/>
    </location>
    <ligand>
        <name>meso-2,6-diaminopimelate</name>
        <dbReference type="ChEBI" id="CHEBI:57791"/>
    </ligand>
</feature>
<evidence type="ECO:0000256" key="5">
    <source>
        <dbReference type="ARBA" id="ARBA00022741"/>
    </source>
</evidence>
<dbReference type="Pfam" id="PF02875">
    <property type="entry name" value="Mur_ligase_C"/>
    <property type="match status" value="1"/>
</dbReference>
<comment type="function">
    <text evidence="11">Catalyzes the addition of meso-diaminopimelic acid to the nucleotide precursor UDP-N-acetylmuramoyl-L-alanyl-D-glutamate (UMAG) in the biosynthesis of bacterial cell-wall peptidoglycan.</text>
</comment>
<dbReference type="InterPro" id="IPR036565">
    <property type="entry name" value="Mur-like_cat_sf"/>
</dbReference>
<protein>
    <recommendedName>
        <fullName evidence="11">UDP-N-acetylmuramoyl-L-alanyl-D-glutamate--2,6-diaminopimelate ligase</fullName>
        <ecNumber evidence="11">6.3.2.13</ecNumber>
    </recommendedName>
    <alternativeName>
        <fullName evidence="11">Meso-A2pm-adding enzyme</fullName>
    </alternativeName>
    <alternativeName>
        <fullName evidence="11">Meso-diaminopimelate-adding enzyme</fullName>
    </alternativeName>
    <alternativeName>
        <fullName evidence="11">UDP-MurNAc-L-Ala-D-Glu:meso-diaminopimelate ligase</fullName>
    </alternativeName>
    <alternativeName>
        <fullName evidence="11">UDP-MurNAc-tripeptide synthetase</fullName>
    </alternativeName>
    <alternativeName>
        <fullName evidence="11">UDP-N-acetylmuramyl-tripeptide synthetase</fullName>
    </alternativeName>
</protein>
<evidence type="ECO:0000256" key="4">
    <source>
        <dbReference type="ARBA" id="ARBA00022618"/>
    </source>
</evidence>
<dbReference type="GO" id="GO:0008765">
    <property type="term" value="F:UDP-N-acetylmuramoylalanyl-D-glutamate-2,6-diaminopimelate ligase activity"/>
    <property type="evidence" value="ECO:0007669"/>
    <property type="project" value="UniProtKB-EC"/>
</dbReference>
<dbReference type="Gene3D" id="3.40.1390.10">
    <property type="entry name" value="MurE/MurF, N-terminal domain"/>
    <property type="match status" value="1"/>
</dbReference>
<comment type="catalytic activity">
    <reaction evidence="11">
        <text>UDP-N-acetyl-alpha-D-muramoyl-L-alanyl-D-glutamate + meso-2,6-diaminopimelate + ATP = UDP-N-acetyl-alpha-D-muramoyl-L-alanyl-gamma-D-glutamyl-meso-2,6-diaminopimelate + ADP + phosphate + H(+)</text>
        <dbReference type="Rhea" id="RHEA:23676"/>
        <dbReference type="ChEBI" id="CHEBI:15378"/>
        <dbReference type="ChEBI" id="CHEBI:30616"/>
        <dbReference type="ChEBI" id="CHEBI:43474"/>
        <dbReference type="ChEBI" id="CHEBI:57791"/>
        <dbReference type="ChEBI" id="CHEBI:83900"/>
        <dbReference type="ChEBI" id="CHEBI:83905"/>
        <dbReference type="ChEBI" id="CHEBI:456216"/>
        <dbReference type="EC" id="6.3.2.13"/>
    </reaction>
</comment>
<dbReference type="InterPro" id="IPR013221">
    <property type="entry name" value="Mur_ligase_cen"/>
</dbReference>
<gene>
    <name evidence="11" type="primary">murE</name>
    <name evidence="16" type="ORF">ACFSVN_10625</name>
</gene>
<feature type="binding site" evidence="11">
    <location>
        <position position="456"/>
    </location>
    <ligand>
        <name>meso-2,6-diaminopimelate</name>
        <dbReference type="ChEBI" id="CHEBI:57791"/>
    </ligand>
</feature>
<feature type="binding site" evidence="11">
    <location>
        <position position="452"/>
    </location>
    <ligand>
        <name>meso-2,6-diaminopimelate</name>
        <dbReference type="ChEBI" id="CHEBI:57791"/>
    </ligand>
</feature>
<feature type="binding site" evidence="11">
    <location>
        <position position="180"/>
    </location>
    <ligand>
        <name>UDP-N-acetyl-alpha-D-muramoyl-L-alanyl-D-glutamate</name>
        <dbReference type="ChEBI" id="CHEBI:83900"/>
    </ligand>
</feature>
<feature type="binding site" evidence="11">
    <location>
        <begin position="111"/>
        <end position="117"/>
    </location>
    <ligand>
        <name>ATP</name>
        <dbReference type="ChEBI" id="CHEBI:30616"/>
    </ligand>
</feature>
<accession>A0ABW5JLC4</accession>
<sequence>MTLHKLIEICNPLHVTNKNIDAKLTTFAIDSREVQNGSVFIAIRGTQVDGHMFLEDAINRGARVIICEESYYTDEDVCVIEVENTQKLAGPIAQAFEDNPGKQLKVIGITGTNGKTTTATLVYQVLNACGKKASLLGTVSKRILDEEFDSSLTTSDPIELARDMKKMVDAGSDFLVMEVSSHALHQHRTSGFDFKVGAFTNLSHDHLDYHETLEEYAKAKKLLFDNLPESSVAVVNIDDQYGQQMTEDCKAQQLHLSFNNDTAYILENSAQGITVIVDGEKIESPLVGKFNAYNIGLTYLICKALGLEPKEIIKAFQNAKGAKGRMEPVTVEVADLPLVIVDYAHTPDALQNVLSTLSAVKDASQKLTVVFGAGGDRDTSKRPEMAKVSEEFADKIIVTSDNPRTENPDLIITDILDGFESLDSVKSITNRREAIERAISEASENEIILIAGKGHENYQEVNGKRHHFDDREIAQEFLTKKAGDN</sequence>
<feature type="binding site" evidence="11">
    <location>
        <begin position="153"/>
        <end position="154"/>
    </location>
    <ligand>
        <name>UDP-N-acetyl-alpha-D-muramoyl-L-alanyl-D-glutamate</name>
        <dbReference type="ChEBI" id="CHEBI:83900"/>
    </ligand>
</feature>
<keyword evidence="11" id="KW-0460">Magnesium</keyword>
<evidence type="ECO:0000259" key="13">
    <source>
        <dbReference type="Pfam" id="PF01225"/>
    </source>
</evidence>
<evidence type="ECO:0000313" key="17">
    <source>
        <dbReference type="Proteomes" id="UP001597460"/>
    </source>
</evidence>
<proteinExistence type="inferred from homology"/>
<evidence type="ECO:0000256" key="7">
    <source>
        <dbReference type="ARBA" id="ARBA00022960"/>
    </source>
</evidence>
<evidence type="ECO:0000259" key="15">
    <source>
        <dbReference type="Pfam" id="PF08245"/>
    </source>
</evidence>
<feature type="binding site" evidence="11">
    <location>
        <position position="188"/>
    </location>
    <ligand>
        <name>UDP-N-acetyl-alpha-D-muramoyl-L-alanyl-D-glutamate</name>
        <dbReference type="ChEBI" id="CHEBI:83900"/>
    </ligand>
</feature>
<keyword evidence="4 11" id="KW-0132">Cell division</keyword>
<comment type="similarity">
    <text evidence="1 11">Belongs to the MurCDEF family. MurE subfamily.</text>
</comment>
<organism evidence="16 17">
    <name type="scientific">Gracilimonas halophila</name>
    <dbReference type="NCBI Taxonomy" id="1834464"/>
    <lineage>
        <taxon>Bacteria</taxon>
        <taxon>Pseudomonadati</taxon>
        <taxon>Balneolota</taxon>
        <taxon>Balneolia</taxon>
        <taxon>Balneolales</taxon>
        <taxon>Balneolaceae</taxon>
        <taxon>Gracilimonas</taxon>
    </lineage>
</organism>
<feature type="binding site" evidence="11">
    <location>
        <position position="31"/>
    </location>
    <ligand>
        <name>UDP-N-acetyl-alpha-D-muramoyl-L-alanyl-D-glutamate</name>
        <dbReference type="ChEBI" id="CHEBI:83900"/>
    </ligand>
</feature>
<dbReference type="InterPro" id="IPR018109">
    <property type="entry name" value="Folylpolyglutamate_synth_CS"/>
</dbReference>
<reference evidence="17" key="1">
    <citation type="journal article" date="2019" name="Int. J. Syst. Evol. Microbiol.">
        <title>The Global Catalogue of Microorganisms (GCM) 10K type strain sequencing project: providing services to taxonomists for standard genome sequencing and annotation.</title>
        <authorList>
            <consortium name="The Broad Institute Genomics Platform"/>
            <consortium name="The Broad Institute Genome Sequencing Center for Infectious Disease"/>
            <person name="Wu L."/>
            <person name="Ma J."/>
        </authorList>
    </citation>
    <scope>NUCLEOTIDE SEQUENCE [LARGE SCALE GENOMIC DNA]</scope>
    <source>
        <strain evidence="17">KCTC 52042</strain>
    </source>
</reference>
<dbReference type="PANTHER" id="PTHR23135:SF4">
    <property type="entry name" value="UDP-N-ACETYLMURAMOYL-L-ALANYL-D-GLUTAMATE--2,6-DIAMINOPIMELATE LIGASE MURE HOMOLOG, CHLOROPLASTIC"/>
    <property type="match status" value="1"/>
</dbReference>
<comment type="pathway">
    <text evidence="11 12">Cell wall biogenesis; peptidoglycan biosynthesis.</text>
</comment>
<dbReference type="Gene3D" id="3.40.1190.10">
    <property type="entry name" value="Mur-like, catalytic domain"/>
    <property type="match status" value="1"/>
</dbReference>
<dbReference type="EC" id="6.3.2.13" evidence="11"/>
<comment type="subcellular location">
    <subcellularLocation>
        <location evidence="11 12">Cytoplasm</location>
    </subcellularLocation>
</comment>
<dbReference type="InterPro" id="IPR036615">
    <property type="entry name" value="Mur_ligase_C_dom_sf"/>
</dbReference>
<dbReference type="Proteomes" id="UP001597460">
    <property type="component" value="Unassembled WGS sequence"/>
</dbReference>
<dbReference type="SUPFAM" id="SSF63418">
    <property type="entry name" value="MurE/MurF N-terminal domain"/>
    <property type="match status" value="1"/>
</dbReference>
<feature type="domain" description="Mur ligase N-terminal catalytic" evidence="13">
    <location>
        <begin position="28"/>
        <end position="78"/>
    </location>
</feature>
<evidence type="ECO:0000256" key="1">
    <source>
        <dbReference type="ARBA" id="ARBA00005898"/>
    </source>
</evidence>
<keyword evidence="5 11" id="KW-0547">Nucleotide-binding</keyword>
<evidence type="ECO:0000256" key="6">
    <source>
        <dbReference type="ARBA" id="ARBA00022840"/>
    </source>
</evidence>
<dbReference type="PANTHER" id="PTHR23135">
    <property type="entry name" value="MUR LIGASE FAMILY MEMBER"/>
    <property type="match status" value="1"/>
</dbReference>
<evidence type="ECO:0000256" key="9">
    <source>
        <dbReference type="ARBA" id="ARBA00023306"/>
    </source>
</evidence>
<comment type="PTM">
    <text evidence="11">Carboxylation is probably crucial for Mg(2+) binding and, consequently, for the gamma-phosphate positioning of ATP.</text>
</comment>
<evidence type="ECO:0000256" key="11">
    <source>
        <dbReference type="HAMAP-Rule" id="MF_00208"/>
    </source>
</evidence>
<feature type="binding site" evidence="11">
    <location>
        <begin position="401"/>
        <end position="404"/>
    </location>
    <ligand>
        <name>meso-2,6-diaminopimelate</name>
        <dbReference type="ChEBI" id="CHEBI:57791"/>
    </ligand>
</feature>
<dbReference type="InterPro" id="IPR004101">
    <property type="entry name" value="Mur_ligase_C"/>
</dbReference>
<name>A0ABW5JLC4_9BACT</name>